<name>A0A4S3B238_9ENTE</name>
<dbReference type="PANTHER" id="PTHR42756">
    <property type="entry name" value="TRANSCRIPTIONAL REGULATOR, MARR"/>
    <property type="match status" value="1"/>
</dbReference>
<evidence type="ECO:0000313" key="6">
    <source>
        <dbReference type="Proteomes" id="UP000310506"/>
    </source>
</evidence>
<dbReference type="InterPro" id="IPR036390">
    <property type="entry name" value="WH_DNA-bd_sf"/>
</dbReference>
<dbReference type="GO" id="GO:0003677">
    <property type="term" value="F:DNA binding"/>
    <property type="evidence" value="ECO:0007669"/>
    <property type="project" value="UniProtKB-KW"/>
</dbReference>
<dbReference type="SMART" id="SM00347">
    <property type="entry name" value="HTH_MARR"/>
    <property type="match status" value="1"/>
</dbReference>
<evidence type="ECO:0000259" key="4">
    <source>
        <dbReference type="PROSITE" id="PS50995"/>
    </source>
</evidence>
<keyword evidence="1" id="KW-0805">Transcription regulation</keyword>
<dbReference type="Gene3D" id="1.10.10.10">
    <property type="entry name" value="Winged helix-like DNA-binding domain superfamily/Winged helix DNA-binding domain"/>
    <property type="match status" value="1"/>
</dbReference>
<dbReference type="Pfam" id="PF01047">
    <property type="entry name" value="MarR"/>
    <property type="match status" value="1"/>
</dbReference>
<evidence type="ECO:0000256" key="1">
    <source>
        <dbReference type="ARBA" id="ARBA00023015"/>
    </source>
</evidence>
<dbReference type="GO" id="GO:0003700">
    <property type="term" value="F:DNA-binding transcription factor activity"/>
    <property type="evidence" value="ECO:0007669"/>
    <property type="project" value="InterPro"/>
</dbReference>
<comment type="caution">
    <text evidence="5">The sequence shown here is derived from an EMBL/GenBank/DDBJ whole genome shotgun (WGS) entry which is preliminary data.</text>
</comment>
<dbReference type="AlphaFoldDB" id="A0A4S3B238"/>
<keyword evidence="6" id="KW-1185">Reference proteome</keyword>
<evidence type="ECO:0000256" key="3">
    <source>
        <dbReference type="ARBA" id="ARBA00023163"/>
    </source>
</evidence>
<proteinExistence type="predicted"/>
<evidence type="ECO:0000313" key="5">
    <source>
        <dbReference type="EMBL" id="THB61121.1"/>
    </source>
</evidence>
<dbReference type="PROSITE" id="PS50995">
    <property type="entry name" value="HTH_MARR_2"/>
    <property type="match status" value="1"/>
</dbReference>
<evidence type="ECO:0000256" key="2">
    <source>
        <dbReference type="ARBA" id="ARBA00023125"/>
    </source>
</evidence>
<feature type="domain" description="HTH marR-type" evidence="4">
    <location>
        <begin position="1"/>
        <end position="139"/>
    </location>
</feature>
<gene>
    <name evidence="5" type="ORF">ESZ54_07240</name>
</gene>
<dbReference type="RefSeq" id="WP_136137001.1">
    <property type="nucleotide sequence ID" value="NZ_SDGV01000016.1"/>
</dbReference>
<protein>
    <submittedName>
        <fullName evidence="5">MarR family transcriptional regulator</fullName>
    </submittedName>
</protein>
<dbReference type="EMBL" id="SDGV01000016">
    <property type="protein sequence ID" value="THB61121.1"/>
    <property type="molecule type" value="Genomic_DNA"/>
</dbReference>
<dbReference type="PRINTS" id="PR00598">
    <property type="entry name" value="HTHMARR"/>
</dbReference>
<keyword evidence="2" id="KW-0238">DNA-binding</keyword>
<dbReference type="PANTHER" id="PTHR42756:SF1">
    <property type="entry name" value="TRANSCRIPTIONAL REPRESSOR OF EMRAB OPERON"/>
    <property type="match status" value="1"/>
</dbReference>
<keyword evidence="3" id="KW-0804">Transcription</keyword>
<dbReference type="SUPFAM" id="SSF46785">
    <property type="entry name" value="Winged helix' DNA-binding domain"/>
    <property type="match status" value="1"/>
</dbReference>
<reference evidence="5 6" key="1">
    <citation type="submission" date="2019-01" db="EMBL/GenBank/DDBJ databases">
        <title>Vagococcus silagei sp. nov. isolated from brewer's grain.</title>
        <authorList>
            <person name="Guu J.-R."/>
        </authorList>
    </citation>
    <scope>NUCLEOTIDE SEQUENCE [LARGE SCALE GENOMIC DNA]</scope>
    <source>
        <strain evidence="5 6">2B-2</strain>
    </source>
</reference>
<accession>A0A4S3B238</accession>
<dbReference type="InterPro" id="IPR036388">
    <property type="entry name" value="WH-like_DNA-bd_sf"/>
</dbReference>
<organism evidence="5 6">
    <name type="scientific">Vagococcus silagei</name>
    <dbReference type="NCBI Taxonomy" id="2508885"/>
    <lineage>
        <taxon>Bacteria</taxon>
        <taxon>Bacillati</taxon>
        <taxon>Bacillota</taxon>
        <taxon>Bacilli</taxon>
        <taxon>Lactobacillales</taxon>
        <taxon>Enterococcaceae</taxon>
        <taxon>Vagococcus</taxon>
    </lineage>
</organism>
<dbReference type="Proteomes" id="UP000310506">
    <property type="component" value="Unassembled WGS sequence"/>
</dbReference>
<dbReference type="OrthoDB" id="9799747at2"/>
<sequence>MANDELALKSFIGLMRTSSLFENLVREDVTRYDLTTNEFIVLELLYHKGKQTIQTIKERVLIASSSTTYVIDKLEEKGLVCRELSTEDRRVTFVSLTTKGQEKMATIFPFHQETIVHYFEDFTAEELADFQNMLWQISQKIKLERG</sequence>
<dbReference type="InterPro" id="IPR000835">
    <property type="entry name" value="HTH_MarR-typ"/>
</dbReference>